<feature type="transmembrane region" description="Helical" evidence="1">
    <location>
        <begin position="85"/>
        <end position="101"/>
    </location>
</feature>
<evidence type="ECO:0000256" key="1">
    <source>
        <dbReference type="SAM" id="Phobius"/>
    </source>
</evidence>
<protein>
    <recommendedName>
        <fullName evidence="4">DUF998 domain-containing protein</fullName>
    </recommendedName>
</protein>
<dbReference type="AlphaFoldDB" id="A0A4Z0C1L9"/>
<evidence type="ECO:0000313" key="3">
    <source>
        <dbReference type="Proteomes" id="UP000298180"/>
    </source>
</evidence>
<dbReference type="EMBL" id="SMLM01000001">
    <property type="protein sequence ID" value="TFZ05426.1"/>
    <property type="molecule type" value="Genomic_DNA"/>
</dbReference>
<comment type="caution">
    <text evidence="2">The sequence shown here is derived from an EMBL/GenBank/DDBJ whole genome shotgun (WGS) entry which is preliminary data.</text>
</comment>
<dbReference type="RefSeq" id="WP_135261507.1">
    <property type="nucleotide sequence ID" value="NZ_SMLM01000001.1"/>
</dbReference>
<name>A0A4Z0C1L9_9BURK</name>
<keyword evidence="1" id="KW-0812">Transmembrane</keyword>
<proteinExistence type="predicted"/>
<feature type="transmembrane region" description="Helical" evidence="1">
    <location>
        <begin position="165"/>
        <end position="185"/>
    </location>
</feature>
<organism evidence="2 3">
    <name type="scientific">Ramlibacter henchirensis</name>
    <dbReference type="NCBI Taxonomy" id="204072"/>
    <lineage>
        <taxon>Bacteria</taxon>
        <taxon>Pseudomonadati</taxon>
        <taxon>Pseudomonadota</taxon>
        <taxon>Betaproteobacteria</taxon>
        <taxon>Burkholderiales</taxon>
        <taxon>Comamonadaceae</taxon>
        <taxon>Ramlibacter</taxon>
    </lineage>
</organism>
<keyword evidence="1" id="KW-0472">Membrane</keyword>
<keyword evidence="3" id="KW-1185">Reference proteome</keyword>
<sequence>MGSSTALQRVEALNTPPAPDTRELWQHLSGTYFSLRLALAVTAFLLPILLYGWGRFYHGLDLQPSMSAYFWAAGKAHCASFPTRTLFIGGLVAIALALYAYKGLTPLENLLLNAAAAFGAVVASVPERLPVPVKAEDLSAHYRRLYDTCPAIREWAYTQQWPIPVHYIAAVLLFACLFFVALKCACKSLQYLPPDSPIGAVTFRRLYQGIAWAMPAVGGLFFVLIKFAGEEPHTYAFWLEATEIWLFSAYWWLKTYELRLSQVEKDPEAAVLQHHGAEP</sequence>
<accession>A0A4Z0C1L9</accession>
<evidence type="ECO:0000313" key="2">
    <source>
        <dbReference type="EMBL" id="TFZ05426.1"/>
    </source>
</evidence>
<feature type="transmembrane region" description="Helical" evidence="1">
    <location>
        <begin position="206"/>
        <end position="229"/>
    </location>
</feature>
<feature type="transmembrane region" description="Helical" evidence="1">
    <location>
        <begin position="235"/>
        <end position="253"/>
    </location>
</feature>
<gene>
    <name evidence="2" type="ORF">EZ313_01780</name>
</gene>
<reference evidence="2 3" key="1">
    <citation type="submission" date="2019-03" db="EMBL/GenBank/DDBJ databases">
        <title>Ramlibacter henchirensis DSM 14656, whole genome shotgun sequence.</title>
        <authorList>
            <person name="Zhang X."/>
            <person name="Feng G."/>
            <person name="Zhu H."/>
        </authorList>
    </citation>
    <scope>NUCLEOTIDE SEQUENCE [LARGE SCALE GENOMIC DNA]</scope>
    <source>
        <strain evidence="2 3">DSM 14656</strain>
    </source>
</reference>
<dbReference type="OrthoDB" id="5727564at2"/>
<feature type="transmembrane region" description="Helical" evidence="1">
    <location>
        <begin position="33"/>
        <end position="53"/>
    </location>
</feature>
<dbReference type="Proteomes" id="UP000298180">
    <property type="component" value="Unassembled WGS sequence"/>
</dbReference>
<evidence type="ECO:0008006" key="4">
    <source>
        <dbReference type="Google" id="ProtNLM"/>
    </source>
</evidence>
<keyword evidence="1" id="KW-1133">Transmembrane helix</keyword>